<dbReference type="InterPro" id="IPR009908">
    <property type="entry name" value="Methylamine_util_MauE"/>
</dbReference>
<evidence type="ECO:0000256" key="5">
    <source>
        <dbReference type="SAM" id="Phobius"/>
    </source>
</evidence>
<comment type="subcellular location">
    <subcellularLocation>
        <location evidence="1">Membrane</location>
        <topology evidence="1">Multi-pass membrane protein</topology>
    </subcellularLocation>
</comment>
<comment type="caution">
    <text evidence="7">The sequence shown here is derived from an EMBL/GenBank/DDBJ whole genome shotgun (WGS) entry which is preliminary data.</text>
</comment>
<organism evidence="7">
    <name type="scientific">marine sediment metagenome</name>
    <dbReference type="NCBI Taxonomy" id="412755"/>
    <lineage>
        <taxon>unclassified sequences</taxon>
        <taxon>metagenomes</taxon>
        <taxon>ecological metagenomes</taxon>
    </lineage>
</organism>
<reference evidence="7" key="1">
    <citation type="journal article" date="2014" name="Front. Microbiol.">
        <title>High frequency of phylogenetically diverse reductive dehalogenase-homologous genes in deep subseafloor sedimentary metagenomes.</title>
        <authorList>
            <person name="Kawai M."/>
            <person name="Futagami T."/>
            <person name="Toyoda A."/>
            <person name="Takaki Y."/>
            <person name="Nishi S."/>
            <person name="Hori S."/>
            <person name="Arai W."/>
            <person name="Tsubouchi T."/>
            <person name="Morono Y."/>
            <person name="Uchiyama I."/>
            <person name="Ito T."/>
            <person name="Fujiyama A."/>
            <person name="Inagaki F."/>
            <person name="Takami H."/>
        </authorList>
    </citation>
    <scope>NUCLEOTIDE SEQUENCE</scope>
    <source>
        <strain evidence="7">Expedition CK06-06</strain>
    </source>
</reference>
<dbReference type="Pfam" id="PF07291">
    <property type="entry name" value="MauE"/>
    <property type="match status" value="1"/>
</dbReference>
<evidence type="ECO:0000256" key="4">
    <source>
        <dbReference type="ARBA" id="ARBA00023136"/>
    </source>
</evidence>
<dbReference type="GO" id="GO:0030416">
    <property type="term" value="P:methylamine metabolic process"/>
    <property type="evidence" value="ECO:0007669"/>
    <property type="project" value="InterPro"/>
</dbReference>
<accession>X1VDW8</accession>
<sequence>MIDRLRQVDRMAWLLLFLRVCLGGLFITSSIGKFQYPDLFIDAVQSYDILPLGLAEFFGTVLPWMELFIGCSLILGIFSTFAAGISAALTFSFIIANIYSLFHLGVTACGCLGRLVTISHPAALAIDFAMLAAAGLLLYYRDKAGYLGLGRLLGKGKDIPGLPGSAKPVIGVAIIVVAMIVAVSLISVPGDSLGAEIDTALQDYEAVAVFFYDEDPTGYVVIYELEMQYQSVRFIRVDNQDRPEAA</sequence>
<proteinExistence type="predicted"/>
<protein>
    <recommendedName>
        <fullName evidence="6">Methylamine utilisation protein MauE domain-containing protein</fullName>
    </recommendedName>
</protein>
<evidence type="ECO:0000313" key="7">
    <source>
        <dbReference type="EMBL" id="GAJ04695.1"/>
    </source>
</evidence>
<feature type="domain" description="Methylamine utilisation protein MauE" evidence="6">
    <location>
        <begin position="11"/>
        <end position="139"/>
    </location>
</feature>
<gene>
    <name evidence="7" type="ORF">S12H4_44864</name>
</gene>
<evidence type="ECO:0000256" key="1">
    <source>
        <dbReference type="ARBA" id="ARBA00004141"/>
    </source>
</evidence>
<evidence type="ECO:0000259" key="6">
    <source>
        <dbReference type="Pfam" id="PF07291"/>
    </source>
</evidence>
<feature type="transmembrane region" description="Helical" evidence="5">
    <location>
        <begin position="12"/>
        <end position="32"/>
    </location>
</feature>
<dbReference type="GO" id="GO:0016020">
    <property type="term" value="C:membrane"/>
    <property type="evidence" value="ECO:0007669"/>
    <property type="project" value="UniProtKB-SubCell"/>
</dbReference>
<dbReference type="AlphaFoldDB" id="X1VDW8"/>
<evidence type="ECO:0000256" key="3">
    <source>
        <dbReference type="ARBA" id="ARBA00022989"/>
    </source>
</evidence>
<keyword evidence="4 5" id="KW-0472">Membrane</keyword>
<dbReference type="EMBL" id="BARW01027680">
    <property type="protein sequence ID" value="GAJ04695.1"/>
    <property type="molecule type" value="Genomic_DNA"/>
</dbReference>
<feature type="transmembrane region" description="Helical" evidence="5">
    <location>
        <begin position="122"/>
        <end position="140"/>
    </location>
</feature>
<keyword evidence="2 5" id="KW-0812">Transmembrane</keyword>
<keyword evidence="3 5" id="KW-1133">Transmembrane helix</keyword>
<feature type="transmembrane region" description="Helical" evidence="5">
    <location>
        <begin position="169"/>
        <end position="188"/>
    </location>
</feature>
<feature type="non-terminal residue" evidence="7">
    <location>
        <position position="246"/>
    </location>
</feature>
<name>X1VDW8_9ZZZZ</name>
<evidence type="ECO:0000256" key="2">
    <source>
        <dbReference type="ARBA" id="ARBA00022692"/>
    </source>
</evidence>